<dbReference type="Proteomes" id="UP000245383">
    <property type="component" value="Unassembled WGS sequence"/>
</dbReference>
<feature type="region of interest" description="Disordered" evidence="7">
    <location>
        <begin position="3204"/>
        <end position="3232"/>
    </location>
</feature>
<dbReference type="SMART" id="SM00119">
    <property type="entry name" value="HECTc"/>
    <property type="match status" value="1"/>
</dbReference>
<dbReference type="GO" id="GO:0000209">
    <property type="term" value="P:protein polyubiquitination"/>
    <property type="evidence" value="ECO:0007669"/>
    <property type="project" value="TreeGrafter"/>
</dbReference>
<dbReference type="Gene3D" id="3.90.1750.10">
    <property type="entry name" value="Hect, E3 ligase catalytic domains"/>
    <property type="match status" value="1"/>
</dbReference>
<accession>A0A2T9YWI0</accession>
<dbReference type="Gene3D" id="3.30.2410.10">
    <property type="entry name" value="Hect, E3 ligase catalytic domain"/>
    <property type="match status" value="1"/>
</dbReference>
<feature type="region of interest" description="Disordered" evidence="7">
    <location>
        <begin position="2833"/>
        <end position="2873"/>
    </location>
</feature>
<name>A0A2T9YWI0_9FUNG</name>
<evidence type="ECO:0000256" key="4">
    <source>
        <dbReference type="ARBA" id="ARBA00022679"/>
    </source>
</evidence>
<reference evidence="9 10" key="1">
    <citation type="journal article" date="2018" name="MBio">
        <title>Comparative Genomics Reveals the Core Gene Toolbox for the Fungus-Insect Symbiosis.</title>
        <authorList>
            <person name="Wang Y."/>
            <person name="Stata M."/>
            <person name="Wang W."/>
            <person name="Stajich J.E."/>
            <person name="White M.M."/>
            <person name="Moncalvo J.M."/>
        </authorList>
    </citation>
    <scope>NUCLEOTIDE SEQUENCE [LARGE SCALE GENOMIC DNA]</scope>
    <source>
        <strain evidence="9 10">SWE-8-4</strain>
    </source>
</reference>
<evidence type="ECO:0000313" key="9">
    <source>
        <dbReference type="EMBL" id="PVU96702.1"/>
    </source>
</evidence>
<feature type="region of interest" description="Disordered" evidence="7">
    <location>
        <begin position="2413"/>
        <end position="2439"/>
    </location>
</feature>
<feature type="domain" description="HECT" evidence="8">
    <location>
        <begin position="4339"/>
        <end position="4658"/>
    </location>
</feature>
<evidence type="ECO:0000256" key="3">
    <source>
        <dbReference type="ARBA" id="ARBA00012485"/>
    </source>
</evidence>
<dbReference type="GO" id="GO:0005737">
    <property type="term" value="C:cytoplasm"/>
    <property type="evidence" value="ECO:0007669"/>
    <property type="project" value="TreeGrafter"/>
</dbReference>
<feature type="region of interest" description="Disordered" evidence="7">
    <location>
        <begin position="1824"/>
        <end position="1845"/>
    </location>
</feature>
<dbReference type="CDD" id="cd00078">
    <property type="entry name" value="HECTc"/>
    <property type="match status" value="1"/>
</dbReference>
<evidence type="ECO:0000256" key="2">
    <source>
        <dbReference type="ARBA" id="ARBA00004906"/>
    </source>
</evidence>
<dbReference type="InterPro" id="IPR035983">
    <property type="entry name" value="Hect_E3_ubiquitin_ligase"/>
</dbReference>
<feature type="compositionally biased region" description="Basic and acidic residues" evidence="7">
    <location>
        <begin position="182"/>
        <end position="191"/>
    </location>
</feature>
<feature type="compositionally biased region" description="Acidic residues" evidence="7">
    <location>
        <begin position="2425"/>
        <end position="2439"/>
    </location>
</feature>
<evidence type="ECO:0000256" key="6">
    <source>
        <dbReference type="PROSITE-ProRule" id="PRU00104"/>
    </source>
</evidence>
<dbReference type="Pfam" id="PF14377">
    <property type="entry name" value="UBM"/>
    <property type="match status" value="2"/>
</dbReference>
<dbReference type="EMBL" id="MBFR01000026">
    <property type="protein sequence ID" value="PVU96702.1"/>
    <property type="molecule type" value="Genomic_DNA"/>
</dbReference>
<evidence type="ECO:0000256" key="5">
    <source>
        <dbReference type="ARBA" id="ARBA00022786"/>
    </source>
</evidence>
<dbReference type="UniPathway" id="UPA00143"/>
<dbReference type="InterPro" id="IPR010314">
    <property type="entry name" value="E3_Ub_ligase_DUF913"/>
</dbReference>
<comment type="catalytic activity">
    <reaction evidence="1">
        <text>S-ubiquitinyl-[E2 ubiquitin-conjugating enzyme]-L-cysteine + [acceptor protein]-L-lysine = [E2 ubiquitin-conjugating enzyme]-L-cysteine + N(6)-ubiquitinyl-[acceptor protein]-L-lysine.</text>
        <dbReference type="EC" id="2.3.2.26"/>
    </reaction>
</comment>
<organism evidence="9 10">
    <name type="scientific">Smittium simulii</name>
    <dbReference type="NCBI Taxonomy" id="133385"/>
    <lineage>
        <taxon>Eukaryota</taxon>
        <taxon>Fungi</taxon>
        <taxon>Fungi incertae sedis</taxon>
        <taxon>Zoopagomycota</taxon>
        <taxon>Kickxellomycotina</taxon>
        <taxon>Harpellomycetes</taxon>
        <taxon>Harpellales</taxon>
        <taxon>Legeriomycetaceae</taxon>
        <taxon>Smittium</taxon>
    </lineage>
</organism>
<dbReference type="InterPro" id="IPR050409">
    <property type="entry name" value="E3_ubiq-protein_ligase"/>
</dbReference>
<evidence type="ECO:0000259" key="8">
    <source>
        <dbReference type="PROSITE" id="PS50237"/>
    </source>
</evidence>
<feature type="compositionally biased region" description="Polar residues" evidence="7">
    <location>
        <begin position="2469"/>
        <end position="2483"/>
    </location>
</feature>
<keyword evidence="4" id="KW-0808">Transferase</keyword>
<dbReference type="InterPro" id="IPR000569">
    <property type="entry name" value="HECT_dom"/>
</dbReference>
<dbReference type="GO" id="GO:0005634">
    <property type="term" value="C:nucleus"/>
    <property type="evidence" value="ECO:0007669"/>
    <property type="project" value="TreeGrafter"/>
</dbReference>
<protein>
    <recommendedName>
        <fullName evidence="3">HECT-type E3 ubiquitin transferase</fullName>
        <ecNumber evidence="3">2.3.2.26</ecNumber>
    </recommendedName>
</protein>
<feature type="region of interest" description="Disordered" evidence="7">
    <location>
        <begin position="182"/>
        <end position="201"/>
    </location>
</feature>
<dbReference type="PROSITE" id="PS50237">
    <property type="entry name" value="HECT"/>
    <property type="match status" value="1"/>
</dbReference>
<comment type="caution">
    <text evidence="9">The sequence shown here is derived from an EMBL/GenBank/DDBJ whole genome shotgun (WGS) entry which is preliminary data.</text>
</comment>
<proteinExistence type="predicted"/>
<feature type="compositionally biased region" description="Polar residues" evidence="7">
    <location>
        <begin position="3221"/>
        <end position="3232"/>
    </location>
</feature>
<dbReference type="GO" id="GO:0006511">
    <property type="term" value="P:ubiquitin-dependent protein catabolic process"/>
    <property type="evidence" value="ECO:0007669"/>
    <property type="project" value="TreeGrafter"/>
</dbReference>
<evidence type="ECO:0000256" key="7">
    <source>
        <dbReference type="SAM" id="MobiDB-lite"/>
    </source>
</evidence>
<sequence>MTIIKKQTRKKIIILPFEILELRAKLENGEESSIPELVQSAFDWPFLRGDFYHWVKVLDRFDAILERTIKELDLDNKEIYVSYNTIDNNTTTLICSILDFTRLLMENCVNRNLYSSFDRLIPLLRCIYTDILKSCLRLLLQMAQSGIFQQEVRHSIFTALPQLSVITESWLTQKIIDSIVDSSKDPKEQPHKKSSSTDVLSSTLSYNSNNSSLFSEAAFAQLSTPKNQKYSTSFTPIKRKNSTRQGSIKKKKTAVNTIPPQSLHAQEGLVTINIYLKDIKEMSCLEIFDQLKKLYCVPPRKHFDLLQRIRVALALSTSDEVDFNGLLKCRLYSTAVMASSKHNFFYRHMKFHPNLTTDLVELLMPEMNTPLIKEENDILDVKYPKEFRNALYFLINTIIGTSSGVRLLVSSGFVPTLVESFKNTEALFDWDVAKVTRIIGSLVGIRLSAFQAFCDVNGIIELTNRIKYQVDHAILMENAIISKDSEKYHKEPYSLISNSMNLNDLHSRPEVLKSSQIILLRELFILLSRKILQNGNPDRLRSLVESSLPQSLINVFEHPITFGSNIYGFAIDIMAGIIHNEPTCLSILQEIGLPQVFFREISSFIPPSGDVLSSIPNGLGAICLNEAGIEMCKSSKILTHIFQIFSNVNYVKVLQDEDVAGPIGMGIDEFIRHFPNFKQEVIKNIADSIKSIESCGALGSNVGIISYGNSRLFNSIAEADRKGELYDLYGMMIDSMCTFLEGLLEDRTHDTLFLEQNGWKCLLGCFNAPLLPLNWISTKTMKSITRIANSIANTSVDDVFTSTLDYLHSLVISETFSWAINDEFIKEASNLVKISYDEITDYSKISEVLSLIVSISASTSILTDLLISFGATGAKPSLSLTNIVSIEKSRFTISKLSLLYQQIFNLDLNIRDYVEAIELEEHENKPKPKPKEVLDPLIESSSMDIDTVNQISTLKYNSDGLQSCLEISNHIFLDLNEDLITEEISKSFSFDLKKLTEFKNKVLSLYFNTAEMFLTFSYFINTGALIMDCPSLLQIKVLQSKSLKIFFIDSNSNIIPQLLISHIHKHYFPIINNIWMSKNLPKLSKNVMEFLLPCMIALIEGEYEASDNNTYNKETHNKSLKNHNKSENMPSWRLADTSLSDYYDSLFGITTDNASRPYSDTSDSDHSNFSELNDNILNTSNNDQPTNTINSNECNNQNSLNIPTRAVIPNQIHVNSLTSLGFSRELVENALIQTYNSDATPSLDAGQSSPQLNNDFNSNNLIPESSTGFTSELINSNISVGDESMEPEISIDTPVTQLIDQHLISESSSQAGLNKYDINSSDIQPHNDTFQISKNDLPEPSQSLDKIDNISDVTDNSVKIIIKNLVKSITLDRNTLLESIPNRVSEIISISGCKFDTQMTTILNTVLKKSSNQREEIINQLSKTVLELSVLITESEFTDGDMNQTFYYHMIFWSFLLNDTFISPVVFPYIEKIHTSVLSLLSKLIDYIKEKVSSLPNAESQNNIILFPMWLTPCILFITLFLKIQQEPAIAANLSDTKVNGQNKLKPLHDNNHKINSLRLRGKNKSHKDTEPILNKIECSEDKNIEFFMSNSSNINVVSQIAIAMINLINNSNLKASSDMTNAFLRLILLLTRSEQFSYKLLESGSFIEIVRILKKLPINKPETDALKESLKDSKKKVSISLIQKPILLQVQQDRTLVMLIIRHVIESTSILRCLMSVQILNSFDAIKFRNSEIANFMRFNSAATLRNQDLFIDLVKKHCFLSDFDLSTKNTHSKLSWKSHAALTSNDVLELEKSIVTNAKKNNNFSESISTTLPSDKIKSLESTESSNSLLNPESSTSFSSCAKDENATIQKKNNDALKDKEFKIPIEKNENKMNHFEKIDQKSITNAQNIISGLIDELLSLRDEYSSTKTLKDSFKAKSTDTFSYNNLSSHLAIDGLNCDIWLANSDITAYRCFILQLLYELLTTCPISLSSVLTKNVNSSKNNSLLFKVRSPLISHLIHDLTIREASVSSVLNALSEVASQATHYDKDITDDPALTKTNIGNLSITSGSNSNSGNLNLSQHNKNIVTNDSSEIKIDSKSEVSINFNETLKSLYSARSQLCLTQIYWARMLICLLCPEQYFNPLSVLQSDSGALQHHIKPFSLIEHEKSNCKKSELSAYNNTNLKESQKADNSIGLDFENSNEVPNKMASDNDTFDKEISETLNTTKQLVLDHIFRALKETVLNLYQNDSSDSSSNNTKTSSIAQGLTDIAYIRLKAISSLIYHLLSAKTSCSVHDTVGPPTLCSYHQQHNLIIGKMMLERGVFDLLTVAITQLDMNYPNSKFMLNVFLKPMATLTKISLELNRTLPASELHKIDKSDKSLGIPLTNSKLDLEAITSTYKDLITNLDDEDVPPDLYQNSALGLIHGNLDASGSHRNQSLNSDYESDSMDYSDQYEEDSSLSYISNIDSDISDSSDSRYNNDHPLLISSLSNNIPRDSQSSNMDEESDHESNPEWTGIAFDDEAADEDILSIDMDHDENDVDNMDDLNSISDDEGFDADIGEFDENLVQNVLDQIENDELDFESDSQFFEGMDNIDDIRSQPGFNDFGHTRHRNNRFEHNRLRLNSFDSSNFEDEYLDDNSSDHSISNGGFNIDQVRHSRYSRLNSNVSRSNSRNSLALTALSTSEQIPNSDNNDQINRESSNAIQTSTSIDPDRNNSFTSSTALHNNILESTNFINRAISNNQHIVPDSTNSDSRQDLEYNNTSANNEYQANDTDINRTGISSLNINVNPEIISSNNQSTRLDHRLNNSELESNSLINISHRSNRPIENNTLDNWNNQSNLNTLDIYNDFSSASDSTEDEDNSSDDNISQSEYSYDDISDNDDDMVPRGNGGQFNIGTIDLLSRNPGQQLMDIINVFISGQSSRNRRSGLSYLTNTNQYSEYSHRLLSRNPDFNDSSSASRQALLSRLNINSFSERNTSNSLFENNLFSTSGAFTEFSQRFNGRTIDTMVTSQTSNSFVNKVDTTDTTDLSKGLLITFANKDLEQEKSSDIDNISSIDMSSKSVNQDCLLIDTDSADKSNNDDTKKLDKPSIHCQTLITTGPSTLSINHTDASQKIDNTADKSHTCQKSIYNQNLDANFIKSSTSLALVNSLYQVLLSTAASGCNSLLTTNERWQQESRLMYDGLATERSSRIGPLILNQLIEQASQQLDLKEKIKKLQNMNKHQTNKESEKKSKNTNIGTSVISNVMTNSRKMENSVDNLIFSELSTGSSSNQIDQSTSGSSNQMDQSTGSSRIISTKDISSSSFLKASSCNNASQENMVAIEPVPIEDAATHLDTVDDEINDIDDTNISQKTSTLAQTNLQNPNISLEILSTQTQSLQQPENDSSIRNVELNENHNPEETSMLLDSEDQVDDLAHIPSTTNNTLNPAPLTIEVDGSMVDISDLGIDLEFLEAIPNEMRRDVIAQRRVEIGIQGASRTIPQPSSVISAENVNEVSQEFLDALPADIRQEVIDQQQFLQHLHILREQSQNNTTSTANVPTDLALAQTGDTSLNQNLVLSNQHLIQRGLNISDGVNLPQTQSIFGASSSQAYPRETNSNNLNNSLRLLSNTNPTFERTKLKQKKQNNKNLDSNIQLLSSSEFGYLVKLLFLPKNMTPTKTIHDVIFGMSENSRTRSVLIEILLKVLSSDATSLLQVEEIINTFILDSTKTIKSLSLIPSSSKNNSLPSNISSTLNQTPSSTRKSSSNFSSNTGTIVSHNDVLSSNLENNVGGFNYTLSRLKSQTSSYYPAICCLESLQQLTKQNPKAALFFLLDLSSSQKDNTLSKTKSANINNAQICKKIQVMQLKPEDGHGKVKIDNSVLNNEQGSTCLLINLLRLLEKPMYYGMNNTVTELLMQLLSTITKPLPVWAKNNAKSLQNKKKLQAKLDEVKKNTTVIDLADLDYNAKPKHYDESNKEINKAQNSESSFDKISSKSLEIKLQNINDSPKLPKIPSQELKTIVNVLVAGECSSKTFQYMLILIQHLICLDGALITIMKQLNSSAFDLAKNTCNDLVKLSELLEEIANSSNSSNTTDMDSIDNRQELNISQINTNISSTVSNNTVSLSSHLDLMDRLQTLTLNLFSSASSHQSRILRILKAFDYISTKVRLNNETFSYISNLDDSDTETISKPYDFIRSLELKSWKSLEIQNLWRLLSQCLNYIQQTPILAHISSVLLPLIEAFMVVAKPLVYDNIKKLEKSKAEHAHINLPPSNSNTVKADKTESVSEIIDQSFFLTFTDTHKKIFNSLVRNTPGLLSGSFALLVHNPQVLDFDNKRSYVYQKLSNLNNNKNVGFNKQLSLNVRRQYVFEDSFHQFAGKSGEEIRRGKLNVKFTNEEGVDVGGVTREWFQVLSRQMFNPDYALFLPSASDRITYQPNPQRKAICDQRLLDAYFTRSFYKHMLGKQVDYRDMEALDPEYAKSLQWILDNDITGIVDEMFSIELDDFGQRRVVDLIPNGQNIPVTEENKTEFVKLVSEQRLSAAIRDQIEAFLNGFHELVPKDLIQIMNEQEIELLISGMPDIDVDDWRNNTEYRGGYSTSSPQIQWFWRAVRSFEQEERAKLLQFVTGTSKVPLEGFSKLQGSGGIQKFQIHQDFSSNIRLPSAHTCFNQLDIPLYDTYEHLRSQLLLAISECTTGFGFV</sequence>
<dbReference type="InterPro" id="IPR025527">
    <property type="entry name" value="HUWE1/Rev1_UBM"/>
</dbReference>
<evidence type="ECO:0000313" key="10">
    <source>
        <dbReference type="Proteomes" id="UP000245383"/>
    </source>
</evidence>
<evidence type="ECO:0000256" key="1">
    <source>
        <dbReference type="ARBA" id="ARBA00000885"/>
    </source>
</evidence>
<feature type="compositionally biased region" description="Low complexity" evidence="7">
    <location>
        <begin position="1824"/>
        <end position="1839"/>
    </location>
</feature>
<dbReference type="GO" id="GO:0061630">
    <property type="term" value="F:ubiquitin protein ligase activity"/>
    <property type="evidence" value="ECO:0007669"/>
    <property type="project" value="UniProtKB-EC"/>
</dbReference>
<dbReference type="Pfam" id="PF06025">
    <property type="entry name" value="DUF913"/>
    <property type="match status" value="1"/>
</dbReference>
<dbReference type="PANTHER" id="PTHR11254">
    <property type="entry name" value="HECT DOMAIN UBIQUITIN-PROTEIN LIGASE"/>
    <property type="match status" value="1"/>
</dbReference>
<dbReference type="SUPFAM" id="SSF56204">
    <property type="entry name" value="Hect, E3 ligase catalytic domain"/>
    <property type="match status" value="1"/>
</dbReference>
<feature type="region of interest" description="Disordered" evidence="7">
    <location>
        <begin position="2453"/>
        <end position="2496"/>
    </location>
</feature>
<keyword evidence="10" id="KW-1185">Reference proteome</keyword>
<keyword evidence="5 6" id="KW-0833">Ubl conjugation pathway</keyword>
<dbReference type="PANTHER" id="PTHR11254:SF67">
    <property type="entry name" value="E3 UBIQUITIN-PROTEIN LIGASE HUWE1"/>
    <property type="match status" value="1"/>
</dbReference>
<feature type="region of interest" description="Disordered" evidence="7">
    <location>
        <begin position="3250"/>
        <end position="3279"/>
    </location>
</feature>
<dbReference type="Gene3D" id="3.30.2160.10">
    <property type="entry name" value="Hect, E3 ligase catalytic domain"/>
    <property type="match status" value="1"/>
</dbReference>
<dbReference type="EC" id="2.3.2.26" evidence="3"/>
<dbReference type="OrthoDB" id="8068875at2759"/>
<gene>
    <name evidence="9" type="ORF">BB561_001026</name>
</gene>
<feature type="compositionally biased region" description="Acidic residues" evidence="7">
    <location>
        <begin position="2856"/>
        <end position="2866"/>
    </location>
</feature>
<dbReference type="FunFam" id="3.30.2410.10:FF:000004">
    <property type="entry name" value="E3 ubiquitin-protein ligase HUWE1, variant"/>
    <property type="match status" value="1"/>
</dbReference>
<comment type="pathway">
    <text evidence="2">Protein modification; protein ubiquitination.</text>
</comment>
<feature type="region of interest" description="Disordered" evidence="7">
    <location>
        <begin position="2727"/>
        <end position="2752"/>
    </location>
</feature>
<feature type="active site" description="Glycyl thioester intermediate" evidence="6">
    <location>
        <position position="4625"/>
    </location>
</feature>
<dbReference type="Pfam" id="PF00632">
    <property type="entry name" value="HECT"/>
    <property type="match status" value="1"/>
</dbReference>
<dbReference type="STRING" id="133385.A0A2T9YWI0"/>
<feature type="region of interest" description="Disordered" evidence="7">
    <location>
        <begin position="3699"/>
        <end position="3732"/>
    </location>
</feature>
<dbReference type="FunFam" id="3.30.2160.10:FF:000001">
    <property type="entry name" value="E3 ubiquitin-protein ligase NEDD4-like"/>
    <property type="match status" value="1"/>
</dbReference>